<dbReference type="Gene3D" id="3.40.50.2300">
    <property type="match status" value="1"/>
</dbReference>
<dbReference type="PROSITE" id="PS51017">
    <property type="entry name" value="CCT"/>
    <property type="match status" value="1"/>
</dbReference>
<dbReference type="InterPro" id="IPR010402">
    <property type="entry name" value="CCT_domain"/>
</dbReference>
<dbReference type="GO" id="GO:0045892">
    <property type="term" value="P:negative regulation of DNA-templated transcription"/>
    <property type="evidence" value="ECO:0007669"/>
    <property type="project" value="UniProtKB-ARBA"/>
</dbReference>
<feature type="compositionally biased region" description="Gly residues" evidence="10">
    <location>
        <begin position="728"/>
        <end position="747"/>
    </location>
</feature>
<proteinExistence type="inferred from homology"/>
<dbReference type="AlphaFoldDB" id="A0AAN7KTY0"/>
<keyword evidence="7 9" id="KW-0539">Nucleus</keyword>
<dbReference type="InterPro" id="IPR045279">
    <property type="entry name" value="ARR-like"/>
</dbReference>
<evidence type="ECO:0008006" key="15">
    <source>
        <dbReference type="Google" id="ProtNLM"/>
    </source>
</evidence>
<feature type="compositionally biased region" description="Low complexity" evidence="10">
    <location>
        <begin position="257"/>
        <end position="272"/>
    </location>
</feature>
<comment type="subcellular location">
    <subcellularLocation>
        <location evidence="1 9">Nucleus</location>
    </subcellularLocation>
</comment>
<dbReference type="PANTHER" id="PTHR43874">
    <property type="entry name" value="TWO-COMPONENT RESPONSE REGULATOR"/>
    <property type="match status" value="1"/>
</dbReference>
<evidence type="ECO:0000256" key="8">
    <source>
        <dbReference type="PROSITE-ProRule" id="PRU00169"/>
    </source>
</evidence>
<evidence type="ECO:0000256" key="4">
    <source>
        <dbReference type="ARBA" id="ARBA00023015"/>
    </source>
</evidence>
<keyword evidence="3" id="KW-0902">Two-component regulatory system</keyword>
<dbReference type="Pfam" id="PF06203">
    <property type="entry name" value="CCT"/>
    <property type="match status" value="1"/>
</dbReference>
<organism evidence="13 14">
    <name type="scientific">Trapa incisa</name>
    <dbReference type="NCBI Taxonomy" id="236973"/>
    <lineage>
        <taxon>Eukaryota</taxon>
        <taxon>Viridiplantae</taxon>
        <taxon>Streptophyta</taxon>
        <taxon>Embryophyta</taxon>
        <taxon>Tracheophyta</taxon>
        <taxon>Spermatophyta</taxon>
        <taxon>Magnoliopsida</taxon>
        <taxon>eudicotyledons</taxon>
        <taxon>Gunneridae</taxon>
        <taxon>Pentapetalae</taxon>
        <taxon>rosids</taxon>
        <taxon>malvids</taxon>
        <taxon>Myrtales</taxon>
        <taxon>Lythraceae</taxon>
        <taxon>Trapa</taxon>
    </lineage>
</organism>
<dbReference type="FunFam" id="3.40.50.2300:FF:000214">
    <property type="entry name" value="Two-component response regulator-like PRR37"/>
    <property type="match status" value="1"/>
</dbReference>
<evidence type="ECO:0000256" key="10">
    <source>
        <dbReference type="SAM" id="MobiDB-lite"/>
    </source>
</evidence>
<dbReference type="PANTHER" id="PTHR43874:SF125">
    <property type="entry name" value="TWO-COMPONENT RESPONSE REGULATOR-LIKE APRR7"/>
    <property type="match status" value="1"/>
</dbReference>
<sequence>MEVCICRILIMEVELKCYYRCRLKGCLSIGWSVLPVSLNLVRFPMKVDGDGNNLLFERSYSSLEVDKRVKDSIAGGEKYTSKEDGLTSNGDLTELQDGLSGPAQNQTMLHIQQQQQPQASIVHWEKFLHIRSLKVLLVENDDSTRHIVSALLRNCSYEVIEASNALQAWKILEDLTNHVDLVLAEVSMPTLSGIVLLSKIMSHKTRKNVPVIMMSSHDSMGLVFKCLSKGAVDFLVKPIRKNELKNLWQHVWRRCHSSSGSGSESGTQSQKSVRSKSIEKSGNNIGSNDDDENGSTSLNVGDGRDSGSGTQSSWTKQAVEIDSPQPPCSWNHVVECADSTCAQVMPSNVEEASRNKQVSTIAARECKELDQIPENVAVGRELELGLCRNPIQRVEHSINVSPKSKCSKPENALDNLTVEMDKGKIKLFDESTSGKAPNDVVSLAGITMNIDSLTGSKEFEGSNRVSRISGINNVPNSDAENSPSLGLSLKRLRVDKDVGTTAKDNRNILRRSDSSAFSRYNSSSNTCKNTPGNSGNGLLNVNGIKAEERDLKQVIHSCSSIEPLNQCSNWGSNNIDMGSTINGPVATPSSIRGKSVVASSVKCSHPSSSVHPTKTDMYFSSQQIAREKADEKASTTVVDPVRGIQSKVQLQNLHQHREKQVVQDYDDLALKLLAAPAPHCGSSNVLEGPANVNVGNYSINGSVSGSNHGSSVAANAGGINGESDNGDAGKGGSGSGSGSVSGSGDGNGDNRVDQNKLAQREAALRKFRQKRSERCFHKKVRYYSRKKLAEQRPRVRGQFVRKSADGNTSEAKDN</sequence>
<keyword evidence="14" id="KW-1185">Reference proteome</keyword>
<name>A0AAN7KTY0_9MYRT</name>
<keyword evidence="5" id="KW-0090">Biological rhythms</keyword>
<feature type="compositionally biased region" description="Polar residues" evidence="10">
    <location>
        <begin position="307"/>
        <end position="316"/>
    </location>
</feature>
<feature type="region of interest" description="Disordered" evidence="10">
    <location>
        <begin position="787"/>
        <end position="814"/>
    </location>
</feature>
<evidence type="ECO:0000256" key="5">
    <source>
        <dbReference type="ARBA" id="ARBA00023108"/>
    </source>
</evidence>
<gene>
    <name evidence="13" type="ORF">SAY87_027995</name>
</gene>
<evidence type="ECO:0000259" key="11">
    <source>
        <dbReference type="PROSITE" id="PS50110"/>
    </source>
</evidence>
<dbReference type="PROSITE" id="PS50110">
    <property type="entry name" value="RESPONSE_REGULATORY"/>
    <property type="match status" value="1"/>
</dbReference>
<protein>
    <recommendedName>
        <fullName evidence="15">Two-component response regulator-like APRR7</fullName>
    </recommendedName>
</protein>
<accession>A0AAN7KTY0</accession>
<feature type="region of interest" description="Disordered" evidence="10">
    <location>
        <begin position="713"/>
        <end position="770"/>
    </location>
</feature>
<evidence type="ECO:0000259" key="12">
    <source>
        <dbReference type="PROSITE" id="PS51017"/>
    </source>
</evidence>
<feature type="region of interest" description="Disordered" evidence="10">
    <location>
        <begin position="257"/>
        <end position="324"/>
    </location>
</feature>
<comment type="similarity">
    <text evidence="2">Belongs to the ARR-like family.</text>
</comment>
<dbReference type="GO" id="GO:0007623">
    <property type="term" value="P:circadian rhythm"/>
    <property type="evidence" value="ECO:0007669"/>
    <property type="project" value="UniProtKB-ARBA"/>
</dbReference>
<dbReference type="InterPro" id="IPR011006">
    <property type="entry name" value="CheY-like_superfamily"/>
</dbReference>
<reference evidence="13 14" key="1">
    <citation type="journal article" date="2023" name="Hortic Res">
        <title>Pangenome of water caltrop reveals structural variations and asymmetric subgenome divergence after allopolyploidization.</title>
        <authorList>
            <person name="Zhang X."/>
            <person name="Chen Y."/>
            <person name="Wang L."/>
            <person name="Yuan Y."/>
            <person name="Fang M."/>
            <person name="Shi L."/>
            <person name="Lu R."/>
            <person name="Comes H.P."/>
            <person name="Ma Y."/>
            <person name="Chen Y."/>
            <person name="Huang G."/>
            <person name="Zhou Y."/>
            <person name="Zheng Z."/>
            <person name="Qiu Y."/>
        </authorList>
    </citation>
    <scope>NUCLEOTIDE SEQUENCE [LARGE SCALE GENOMIC DNA]</scope>
    <source>
        <tissue evidence="13">Roots</tissue>
    </source>
</reference>
<dbReference type="GO" id="GO:0010017">
    <property type="term" value="P:red or far-red light signaling pathway"/>
    <property type="evidence" value="ECO:0007669"/>
    <property type="project" value="UniProtKB-ARBA"/>
</dbReference>
<evidence type="ECO:0000256" key="1">
    <source>
        <dbReference type="ARBA" id="ARBA00004123"/>
    </source>
</evidence>
<feature type="compositionally biased region" description="Polar residues" evidence="10">
    <location>
        <begin position="805"/>
        <end position="814"/>
    </location>
</feature>
<evidence type="ECO:0000256" key="9">
    <source>
        <dbReference type="PROSITE-ProRule" id="PRU00357"/>
    </source>
</evidence>
<evidence type="ECO:0000256" key="3">
    <source>
        <dbReference type="ARBA" id="ARBA00023012"/>
    </source>
</evidence>
<evidence type="ECO:0000256" key="2">
    <source>
        <dbReference type="ARBA" id="ARBA00010330"/>
    </source>
</evidence>
<feature type="domain" description="Response regulatory" evidence="11">
    <location>
        <begin position="134"/>
        <end position="252"/>
    </location>
</feature>
<dbReference type="EMBL" id="JAXIOK010000004">
    <property type="protein sequence ID" value="KAK4772976.1"/>
    <property type="molecule type" value="Genomic_DNA"/>
</dbReference>
<feature type="domain" description="CCT" evidence="12">
    <location>
        <begin position="760"/>
        <end position="802"/>
    </location>
</feature>
<feature type="compositionally biased region" description="Basic and acidic residues" evidence="10">
    <location>
        <begin position="748"/>
        <end position="770"/>
    </location>
</feature>
<evidence type="ECO:0000313" key="13">
    <source>
        <dbReference type="EMBL" id="KAK4772976.1"/>
    </source>
</evidence>
<dbReference type="GO" id="GO:0000160">
    <property type="term" value="P:phosphorelay signal transduction system"/>
    <property type="evidence" value="ECO:0007669"/>
    <property type="project" value="UniProtKB-KW"/>
</dbReference>
<dbReference type="CDD" id="cd17582">
    <property type="entry name" value="psREC_PRR"/>
    <property type="match status" value="1"/>
</dbReference>
<dbReference type="GO" id="GO:0009736">
    <property type="term" value="P:cytokinin-activated signaling pathway"/>
    <property type="evidence" value="ECO:0007669"/>
    <property type="project" value="InterPro"/>
</dbReference>
<dbReference type="GO" id="GO:0005634">
    <property type="term" value="C:nucleus"/>
    <property type="evidence" value="ECO:0007669"/>
    <property type="project" value="UniProtKB-SubCell"/>
</dbReference>
<dbReference type="SUPFAM" id="SSF52172">
    <property type="entry name" value="CheY-like"/>
    <property type="match status" value="1"/>
</dbReference>
<keyword evidence="6" id="KW-0804">Transcription</keyword>
<comment type="caution">
    <text evidence="8">Lacks conserved residue(s) required for the propagation of feature annotation.</text>
</comment>
<evidence type="ECO:0000313" key="14">
    <source>
        <dbReference type="Proteomes" id="UP001345219"/>
    </source>
</evidence>
<dbReference type="Pfam" id="PF00072">
    <property type="entry name" value="Response_reg"/>
    <property type="match status" value="1"/>
</dbReference>
<dbReference type="SMART" id="SM00448">
    <property type="entry name" value="REC"/>
    <property type="match status" value="1"/>
</dbReference>
<evidence type="ECO:0000256" key="7">
    <source>
        <dbReference type="ARBA" id="ARBA00023242"/>
    </source>
</evidence>
<evidence type="ECO:0000256" key="6">
    <source>
        <dbReference type="ARBA" id="ARBA00023163"/>
    </source>
</evidence>
<comment type="caution">
    <text evidence="13">The sequence shown here is derived from an EMBL/GenBank/DDBJ whole genome shotgun (WGS) entry which is preliminary data.</text>
</comment>
<keyword evidence="4" id="KW-0805">Transcription regulation</keyword>
<dbReference type="InterPro" id="IPR001789">
    <property type="entry name" value="Sig_transdc_resp-reg_receiver"/>
</dbReference>
<dbReference type="Proteomes" id="UP001345219">
    <property type="component" value="Chromosome 22"/>
</dbReference>